<evidence type="ECO:0000313" key="5">
    <source>
        <dbReference type="EMBL" id="MFB2717927.1"/>
    </source>
</evidence>
<dbReference type="InterPro" id="IPR000055">
    <property type="entry name" value="Restrct_endonuc_typeI_TRD"/>
</dbReference>
<dbReference type="CDD" id="cd17285">
    <property type="entry name" value="RMtype1_S_Csp16704I_TRD2-CR2_like"/>
    <property type="match status" value="1"/>
</dbReference>
<evidence type="ECO:0000256" key="2">
    <source>
        <dbReference type="ARBA" id="ARBA00022747"/>
    </source>
</evidence>
<proteinExistence type="inferred from homology"/>
<dbReference type="CDD" id="cd17246">
    <property type="entry name" value="RMtype1_S_SonII-TRD2-CR2_like"/>
    <property type="match status" value="1"/>
</dbReference>
<comment type="similarity">
    <text evidence="1">Belongs to the type-I restriction system S methylase family.</text>
</comment>
<dbReference type="EMBL" id="JBHFLD010000069">
    <property type="protein sequence ID" value="MFB2717927.1"/>
    <property type="molecule type" value="Genomic_DNA"/>
</dbReference>
<dbReference type="RefSeq" id="WP_374816267.1">
    <property type="nucleotide sequence ID" value="NZ_JBHFLD010000069.1"/>
</dbReference>
<dbReference type="Pfam" id="PF01420">
    <property type="entry name" value="Methylase_S"/>
    <property type="match status" value="2"/>
</dbReference>
<organism evidence="5 6">
    <name type="scientific">Marinobacter shengliensis</name>
    <dbReference type="NCBI Taxonomy" id="1389223"/>
    <lineage>
        <taxon>Bacteria</taxon>
        <taxon>Pseudomonadati</taxon>
        <taxon>Pseudomonadota</taxon>
        <taxon>Gammaproteobacteria</taxon>
        <taxon>Pseudomonadales</taxon>
        <taxon>Marinobacteraceae</taxon>
        <taxon>Marinobacter</taxon>
    </lineage>
</organism>
<feature type="domain" description="Type I restriction modification DNA specificity" evidence="4">
    <location>
        <begin position="6"/>
        <end position="180"/>
    </location>
</feature>
<dbReference type="PANTHER" id="PTHR30408:SF12">
    <property type="entry name" value="TYPE I RESTRICTION ENZYME MJAVIII SPECIFICITY SUBUNIT"/>
    <property type="match status" value="1"/>
</dbReference>
<keyword evidence="2" id="KW-0680">Restriction system</keyword>
<comment type="caution">
    <text evidence="5">The sequence shown here is derived from an EMBL/GenBank/DDBJ whole genome shotgun (WGS) entry which is preliminary data.</text>
</comment>
<keyword evidence="6" id="KW-1185">Reference proteome</keyword>
<dbReference type="GO" id="GO:0004519">
    <property type="term" value="F:endonuclease activity"/>
    <property type="evidence" value="ECO:0007669"/>
    <property type="project" value="UniProtKB-KW"/>
</dbReference>
<accession>A0ABV4WCW7</accession>
<evidence type="ECO:0000313" key="6">
    <source>
        <dbReference type="Proteomes" id="UP001576762"/>
    </source>
</evidence>
<dbReference type="Gene3D" id="1.10.287.1120">
    <property type="entry name" value="Bipartite methylase S protein"/>
    <property type="match status" value="1"/>
</dbReference>
<dbReference type="SUPFAM" id="SSF116734">
    <property type="entry name" value="DNA methylase specificity domain"/>
    <property type="match status" value="2"/>
</dbReference>
<evidence type="ECO:0000259" key="4">
    <source>
        <dbReference type="Pfam" id="PF01420"/>
    </source>
</evidence>
<dbReference type="Gene3D" id="3.90.220.20">
    <property type="entry name" value="DNA methylase specificity domains"/>
    <property type="match status" value="2"/>
</dbReference>
<dbReference type="InterPro" id="IPR044946">
    <property type="entry name" value="Restrct_endonuc_typeI_TRD_sf"/>
</dbReference>
<dbReference type="PANTHER" id="PTHR30408">
    <property type="entry name" value="TYPE-1 RESTRICTION ENZYME ECOKI SPECIFICITY PROTEIN"/>
    <property type="match status" value="1"/>
</dbReference>
<protein>
    <submittedName>
        <fullName evidence="5">Restriction endonuclease subunit S</fullName>
    </submittedName>
</protein>
<feature type="domain" description="Type I restriction modification DNA specificity" evidence="4">
    <location>
        <begin position="215"/>
        <end position="390"/>
    </location>
</feature>
<keyword evidence="5" id="KW-0378">Hydrolase</keyword>
<keyword evidence="5" id="KW-0255">Endonuclease</keyword>
<name>A0ABV4WCW7_9GAMM</name>
<reference evidence="5 6" key="1">
    <citation type="submission" date="2024-09" db="EMBL/GenBank/DDBJ databases">
        <title>Draft genome sequences of 6 high pH adapted Marinobacter shengliensis sp. isolated from Mariana forearc serpentinite mud volcanoes.</title>
        <authorList>
            <person name="Elkassas S."/>
            <person name="Serres M."/>
            <person name="Michael N."/>
            <person name="Amina P."/>
            <person name="Teodora Z."/>
            <person name="Julie H."/>
        </authorList>
    </citation>
    <scope>NUCLEOTIDE SEQUENCE [LARGE SCALE GENOMIC DNA]</scope>
    <source>
        <strain evidence="5 6">EB4</strain>
    </source>
</reference>
<sequence>MSNTVPSGWSVHELGDLAHKIEGGGTPSRTEASFWNGDIPWATVKDLRAVSLRSTEEHITELGLKNSSSKLVPANTMIIATRMAVGKAVFFNRDVAINQDLKAFHPKSETNWRFLLQWYLANSEKIENLATGSTVKGIRLDELRLLPIDLPPLPEQQKIAAILSSVDGVIEKTRAQIDKLKDLKTGMMQELLTNGIGSDGVPHTEFKDSPVGRIPVSWKIQSLKSLCRRITDGTHQSVKTSDSGKIPFLYVSCIRNGEILWDKAAGLTESDYTLASKGRVASPGDILYTAVGSYGHAALVETDQRFSFQRHIAFIQPDKSTVDPRYLVSVLNSTLGRTQADRFAIGNAQLTVTLGDLGTFMIPTPPLHEQHKIAKTIGAITSNIQEHETKLGSLLNLKKALMQDLLTGKVRVNVGENETAVA</sequence>
<evidence type="ECO:0000256" key="1">
    <source>
        <dbReference type="ARBA" id="ARBA00010923"/>
    </source>
</evidence>
<dbReference type="Proteomes" id="UP001576762">
    <property type="component" value="Unassembled WGS sequence"/>
</dbReference>
<gene>
    <name evidence="5" type="ORF">ACE05E_20880</name>
</gene>
<dbReference type="InterPro" id="IPR052021">
    <property type="entry name" value="Type-I_RS_S_subunit"/>
</dbReference>
<evidence type="ECO:0000256" key="3">
    <source>
        <dbReference type="ARBA" id="ARBA00023125"/>
    </source>
</evidence>
<keyword evidence="3" id="KW-0238">DNA-binding</keyword>
<keyword evidence="5" id="KW-0540">Nuclease</keyword>